<dbReference type="InterPro" id="IPR027417">
    <property type="entry name" value="P-loop_NTPase"/>
</dbReference>
<keyword evidence="1" id="KW-0547">Nucleotide-binding</keyword>
<protein>
    <submittedName>
        <fullName evidence="5">ATP-binding protein</fullName>
    </submittedName>
</protein>
<dbReference type="PANTHER" id="PTHR16305:SF35">
    <property type="entry name" value="TRANSCRIPTIONAL ACTIVATOR DOMAIN"/>
    <property type="match status" value="1"/>
</dbReference>
<evidence type="ECO:0000313" key="6">
    <source>
        <dbReference type="Proteomes" id="UP000322634"/>
    </source>
</evidence>
<feature type="domain" description="Orc1-like AAA ATPase" evidence="4">
    <location>
        <begin position="30"/>
        <end position="179"/>
    </location>
</feature>
<evidence type="ECO:0000256" key="2">
    <source>
        <dbReference type="ARBA" id="ARBA00022840"/>
    </source>
</evidence>
<organism evidence="5 6">
    <name type="scientific">Actinomadura syzygii</name>
    <dbReference type="NCBI Taxonomy" id="1427538"/>
    <lineage>
        <taxon>Bacteria</taxon>
        <taxon>Bacillati</taxon>
        <taxon>Actinomycetota</taxon>
        <taxon>Actinomycetes</taxon>
        <taxon>Streptosporangiales</taxon>
        <taxon>Thermomonosporaceae</taxon>
        <taxon>Actinomadura</taxon>
    </lineage>
</organism>
<feature type="region of interest" description="Disordered" evidence="3">
    <location>
        <begin position="1"/>
        <end position="32"/>
    </location>
</feature>
<dbReference type="AlphaFoldDB" id="A0A5D0UA33"/>
<dbReference type="PANTHER" id="PTHR16305">
    <property type="entry name" value="TESTICULAR SOLUBLE ADENYLYL CYCLASE"/>
    <property type="match status" value="1"/>
</dbReference>
<name>A0A5D0UA33_9ACTN</name>
<keyword evidence="2 5" id="KW-0067">ATP-binding</keyword>
<dbReference type="GO" id="GO:0005737">
    <property type="term" value="C:cytoplasm"/>
    <property type="evidence" value="ECO:0007669"/>
    <property type="project" value="TreeGrafter"/>
</dbReference>
<dbReference type="GO" id="GO:0004016">
    <property type="term" value="F:adenylate cyclase activity"/>
    <property type="evidence" value="ECO:0007669"/>
    <property type="project" value="TreeGrafter"/>
</dbReference>
<dbReference type="EMBL" id="VSFF01000005">
    <property type="protein sequence ID" value="TYC15421.1"/>
    <property type="molecule type" value="Genomic_DNA"/>
</dbReference>
<feature type="region of interest" description="Disordered" evidence="3">
    <location>
        <begin position="207"/>
        <end position="234"/>
    </location>
</feature>
<evidence type="ECO:0000313" key="5">
    <source>
        <dbReference type="EMBL" id="TYC15421.1"/>
    </source>
</evidence>
<dbReference type="OrthoDB" id="8482304at2"/>
<dbReference type="InterPro" id="IPR041664">
    <property type="entry name" value="AAA_16"/>
</dbReference>
<reference evidence="5 6" key="1">
    <citation type="submission" date="2019-08" db="EMBL/GenBank/DDBJ databases">
        <title>Actinomadura sp. nov. CYP1-5 isolated from mountain soil.</title>
        <authorList>
            <person name="Songsumanus A."/>
            <person name="Kuncharoen N."/>
            <person name="Kudo T."/>
            <person name="Yuki M."/>
            <person name="Igarashi Y."/>
            <person name="Tanasupawat S."/>
        </authorList>
    </citation>
    <scope>NUCLEOTIDE SEQUENCE [LARGE SCALE GENOMIC DNA]</scope>
    <source>
        <strain evidence="5 6">GKU157</strain>
    </source>
</reference>
<dbReference type="RefSeq" id="WP_148350563.1">
    <property type="nucleotide sequence ID" value="NZ_JBHSBF010000027.1"/>
</dbReference>
<gene>
    <name evidence="5" type="ORF">FXF65_15285</name>
</gene>
<dbReference type="GO" id="GO:0005524">
    <property type="term" value="F:ATP binding"/>
    <property type="evidence" value="ECO:0007669"/>
    <property type="project" value="UniProtKB-KW"/>
</dbReference>
<dbReference type="SUPFAM" id="SSF52540">
    <property type="entry name" value="P-loop containing nucleoside triphosphate hydrolases"/>
    <property type="match status" value="1"/>
</dbReference>
<accession>A0A5D0UA33</accession>
<proteinExistence type="predicted"/>
<evidence type="ECO:0000259" key="4">
    <source>
        <dbReference type="Pfam" id="PF13191"/>
    </source>
</evidence>
<dbReference type="Pfam" id="PF13191">
    <property type="entry name" value="AAA_16"/>
    <property type="match status" value="1"/>
</dbReference>
<sequence length="234" mass="25206">MTVDRTIRRRRRGAGHAPEPPPGTVGDPPLRGRDAEVADLTGAIARLRDGRGGIRLVEGDPGSGRTRLVREARAVAESLPVRVLSGTGRPDQQVVPFGALLEVLLSDGRPVVDEGLLRTLSDSAEQRFWLFRTMRCQLEQAALDRPLLLVLDDLHWCDAGTLTALRTLPARLSSHALLWLVTVRTGALDTDVRAAVSGLSDAGARTIRLGPLPPDGGGRDRRGRGRGRALRPLA</sequence>
<feature type="compositionally biased region" description="Basic residues" evidence="3">
    <location>
        <begin position="221"/>
        <end position="234"/>
    </location>
</feature>
<keyword evidence="6" id="KW-1185">Reference proteome</keyword>
<evidence type="ECO:0000256" key="1">
    <source>
        <dbReference type="ARBA" id="ARBA00022741"/>
    </source>
</evidence>
<evidence type="ECO:0000256" key="3">
    <source>
        <dbReference type="SAM" id="MobiDB-lite"/>
    </source>
</evidence>
<comment type="caution">
    <text evidence="5">The sequence shown here is derived from an EMBL/GenBank/DDBJ whole genome shotgun (WGS) entry which is preliminary data.</text>
</comment>
<dbReference type="Proteomes" id="UP000322634">
    <property type="component" value="Unassembled WGS sequence"/>
</dbReference>